<reference evidence="2" key="1">
    <citation type="submission" date="2018-11" db="EMBL/GenBank/DDBJ databases">
        <authorList>
            <person name="Alioto T."/>
            <person name="Alioto T."/>
        </authorList>
    </citation>
    <scope>NUCLEOTIDE SEQUENCE</scope>
</reference>
<comment type="caution">
    <text evidence="2">The sequence shown here is derived from an EMBL/GenBank/DDBJ whole genome shotgun (WGS) entry which is preliminary data.</text>
</comment>
<proteinExistence type="predicted"/>
<evidence type="ECO:0000313" key="3">
    <source>
        <dbReference type="Proteomes" id="UP000596742"/>
    </source>
</evidence>
<gene>
    <name evidence="2" type="ORF">MGAL_10B059147</name>
</gene>
<keyword evidence="3" id="KW-1185">Reference proteome</keyword>
<sequence>MLETKQVDIKNVISSVTNIGFIPEIKKRCIRSDKSIMPLTNAEKKRYREKRESGTNRRANSLQDVNQNIKVT</sequence>
<evidence type="ECO:0000313" key="2">
    <source>
        <dbReference type="EMBL" id="VDI82724.1"/>
    </source>
</evidence>
<protein>
    <submittedName>
        <fullName evidence="2">Uncharacterized protein</fullName>
    </submittedName>
</protein>
<organism evidence="2 3">
    <name type="scientific">Mytilus galloprovincialis</name>
    <name type="common">Mediterranean mussel</name>
    <dbReference type="NCBI Taxonomy" id="29158"/>
    <lineage>
        <taxon>Eukaryota</taxon>
        <taxon>Metazoa</taxon>
        <taxon>Spiralia</taxon>
        <taxon>Lophotrochozoa</taxon>
        <taxon>Mollusca</taxon>
        <taxon>Bivalvia</taxon>
        <taxon>Autobranchia</taxon>
        <taxon>Pteriomorphia</taxon>
        <taxon>Mytilida</taxon>
        <taxon>Mytiloidea</taxon>
        <taxon>Mytilidae</taxon>
        <taxon>Mytilinae</taxon>
        <taxon>Mytilus</taxon>
    </lineage>
</organism>
<dbReference type="AlphaFoldDB" id="A0A8B6HP85"/>
<accession>A0A8B6HP85</accession>
<feature type="region of interest" description="Disordered" evidence="1">
    <location>
        <begin position="41"/>
        <end position="72"/>
    </location>
</feature>
<dbReference type="Proteomes" id="UP000596742">
    <property type="component" value="Unassembled WGS sequence"/>
</dbReference>
<evidence type="ECO:0000256" key="1">
    <source>
        <dbReference type="SAM" id="MobiDB-lite"/>
    </source>
</evidence>
<feature type="compositionally biased region" description="Basic and acidic residues" evidence="1">
    <location>
        <begin position="42"/>
        <end position="55"/>
    </location>
</feature>
<feature type="compositionally biased region" description="Polar residues" evidence="1">
    <location>
        <begin position="56"/>
        <end position="72"/>
    </location>
</feature>
<dbReference type="EMBL" id="UYJE01010383">
    <property type="protein sequence ID" value="VDI82724.1"/>
    <property type="molecule type" value="Genomic_DNA"/>
</dbReference>
<name>A0A8B6HP85_MYTGA</name>